<gene>
    <name evidence="1" type="ORF">QIA00_05190</name>
</gene>
<reference evidence="1" key="1">
    <citation type="submission" date="2024-11" db="EMBL/GenBank/DDBJ databases">
        <title>Sequencing of Borrelia variable plasmids from multiple Borrelia sensu lato isolates.</title>
        <authorList>
            <person name="Mongodin E.F."/>
            <person name="Rudenko N."/>
            <person name="Fraser C.M."/>
            <person name="Schutzer S."/>
            <person name="Luft B."/>
            <person name="Morgan R."/>
            <person name="Casjens S."/>
            <person name="Qiu W."/>
        </authorList>
    </citation>
    <scope>NUCLEOTIDE SEQUENCE</scope>
    <source>
        <strain evidence="1">SCW30h</strain>
    </source>
</reference>
<keyword evidence="1" id="KW-0614">Plasmid</keyword>
<organism evidence="1 2">
    <name type="scientific">Borreliella americana</name>
    <dbReference type="NCBI Taxonomy" id="478807"/>
    <lineage>
        <taxon>Bacteria</taxon>
        <taxon>Pseudomonadati</taxon>
        <taxon>Spirochaetota</taxon>
        <taxon>Spirochaetia</taxon>
        <taxon>Spirochaetales</taxon>
        <taxon>Borreliaceae</taxon>
        <taxon>Borreliella</taxon>
    </lineage>
</organism>
<geneLocation type="plasmid" evidence="1 2">
    <name>lp38</name>
</geneLocation>
<keyword evidence="2" id="KW-1185">Reference proteome</keyword>
<dbReference type="EMBL" id="CP179253">
    <property type="protein sequence ID" value="XOU08956.1"/>
    <property type="molecule type" value="Genomic_DNA"/>
</dbReference>
<evidence type="ECO:0000313" key="2">
    <source>
        <dbReference type="Proteomes" id="UP001305925"/>
    </source>
</evidence>
<sequence>MVLCIWEKAENYVDKFDELIIVKNKELFIIYNERDDINRK</sequence>
<name>A0ACD5G621_9SPIR</name>
<proteinExistence type="predicted"/>
<evidence type="ECO:0000313" key="1">
    <source>
        <dbReference type="EMBL" id="XOU08956.1"/>
    </source>
</evidence>
<protein>
    <submittedName>
        <fullName evidence="1">Uncharacterized protein</fullName>
    </submittedName>
</protein>
<accession>A0ACD5G621</accession>
<dbReference type="Proteomes" id="UP001305925">
    <property type="component" value="Plasmid lp38"/>
</dbReference>